<dbReference type="GO" id="GO:0032049">
    <property type="term" value="P:cardiolipin biosynthetic process"/>
    <property type="evidence" value="ECO:0007669"/>
    <property type="project" value="UniProtKB-UniRule"/>
</dbReference>
<dbReference type="GO" id="GO:0016024">
    <property type="term" value="P:CDP-diacylglycerol biosynthetic process"/>
    <property type="evidence" value="ECO:0007669"/>
    <property type="project" value="UniProtKB-UniRule"/>
</dbReference>
<dbReference type="EMBL" id="JAHLQT010034478">
    <property type="protein sequence ID" value="KAG7158606.1"/>
    <property type="molecule type" value="Genomic_DNA"/>
</dbReference>
<comment type="catalytic activity">
    <reaction evidence="20">
        <text>a 1,2-diacyl-sn-glycero-3-phosphate + CTP + H(+) = a CDP-1,2-diacyl-sn-glycerol + diphosphate</text>
        <dbReference type="Rhea" id="RHEA:16229"/>
        <dbReference type="ChEBI" id="CHEBI:15378"/>
        <dbReference type="ChEBI" id="CHEBI:33019"/>
        <dbReference type="ChEBI" id="CHEBI:37563"/>
        <dbReference type="ChEBI" id="CHEBI:58332"/>
        <dbReference type="ChEBI" id="CHEBI:58608"/>
        <dbReference type="EC" id="2.7.7.41"/>
    </reaction>
</comment>
<evidence type="ECO:0000256" key="13">
    <source>
        <dbReference type="ARBA" id="ARBA00023098"/>
    </source>
</evidence>
<protein>
    <recommendedName>
        <fullName evidence="7 20">Phosphatidate cytidylyltransferase, mitochondrial</fullName>
        <ecNumber evidence="6 20">2.7.7.41</ecNumber>
    </recommendedName>
    <alternativeName>
        <fullName evidence="18 20">CDP-diacylglycerol synthase</fullName>
    </alternativeName>
    <alternativeName>
        <fullName evidence="19 20">Mitochondrial translocator assembly and maintenance protein 41 homolog</fullName>
    </alternativeName>
</protein>
<comment type="subcellular location">
    <subcellularLocation>
        <location evidence="2 20">Mitochondrion inner membrane</location>
        <topology evidence="2 20">Peripheral membrane protein</topology>
        <orientation evidence="2 20">Matrix side</orientation>
    </subcellularLocation>
</comment>
<evidence type="ECO:0000256" key="10">
    <source>
        <dbReference type="ARBA" id="ARBA00022695"/>
    </source>
</evidence>
<evidence type="ECO:0000256" key="14">
    <source>
        <dbReference type="ARBA" id="ARBA00023128"/>
    </source>
</evidence>
<evidence type="ECO:0000256" key="21">
    <source>
        <dbReference type="SAM" id="MobiDB-lite"/>
    </source>
</evidence>
<sequence length="507" mass="57552">MSSSYLRLIQRFPKGYSIAFAYGSGVFKQVGHKNVRFGNVAEGESPDTSDVSSPLLDENASSTLIQQRTQKVENINKNLDNFAERCQETPDSSKKQTSHDSQLREASVSNSTPRRVVVGRSRQIIDSCRRKVIPRQFNVPFRSPSISPVSQQSVSQEQQLTQLYKQEAEMDEEITSLKNSGYNIEELQSHIENLHQYNEIKDAAQLVMGRLAELEGDNMIDFILAVRDPLEWHKANMANNPKHYSALRYGGPHFVTSIQEKWGAKVYFNTLIPTHEGMIKYGVISHTSLITDLLDWDTLYIAGRLHKPVLMLHKDSADDELRSALKINLYSALHTALLLLPESFSEDQLYLALAGVSYTGDFRMHVGEDQNKVRNIVQAQTQEFRNLYSPLLKELEEYVVLDQFKGMGEQDTSPPARLFHLSMLPKRLQLMLIKEFNVDRRSRDLEDVLRAAAHDTDCADVIVKGIQDIVMTPSLTQSLKGLLTAGAVKSVKYSYSKLKKMWKSLQR</sequence>
<evidence type="ECO:0000313" key="23">
    <source>
        <dbReference type="Proteomes" id="UP000747542"/>
    </source>
</evidence>
<dbReference type="PANTHER" id="PTHR13619:SF0">
    <property type="entry name" value="PHOSPHATIDATE CYTIDYLYLTRANSFERASE, MITOCHONDRIAL"/>
    <property type="match status" value="1"/>
</dbReference>
<keyword evidence="17 20" id="KW-1208">Phospholipid metabolism</keyword>
<keyword evidence="12 20" id="KW-0460">Magnesium</keyword>
<evidence type="ECO:0000256" key="4">
    <source>
        <dbReference type="ARBA" id="ARBA00005189"/>
    </source>
</evidence>
<dbReference type="Pfam" id="PF09139">
    <property type="entry name" value="Tam41_Mmp37"/>
    <property type="match status" value="1"/>
</dbReference>
<dbReference type="EC" id="2.7.7.41" evidence="6 20"/>
<dbReference type="InterPro" id="IPR015222">
    <property type="entry name" value="Tam41"/>
</dbReference>
<evidence type="ECO:0000256" key="8">
    <source>
        <dbReference type="ARBA" id="ARBA00022516"/>
    </source>
</evidence>
<dbReference type="AlphaFoldDB" id="A0A8J5JM60"/>
<comment type="cofactor">
    <cofactor evidence="1 20">
        <name>Mg(2+)</name>
        <dbReference type="ChEBI" id="CHEBI:18420"/>
    </cofactor>
</comment>
<keyword evidence="15 20" id="KW-0472">Membrane</keyword>
<name>A0A8J5JM60_HOMAM</name>
<keyword evidence="23" id="KW-1185">Reference proteome</keyword>
<dbReference type="GO" id="GO:0005743">
    <property type="term" value="C:mitochondrial inner membrane"/>
    <property type="evidence" value="ECO:0007669"/>
    <property type="project" value="UniProtKB-SubCell"/>
</dbReference>
<reference evidence="22" key="1">
    <citation type="journal article" date="2021" name="Sci. Adv.">
        <title>The American lobster genome reveals insights on longevity, neural, and immune adaptations.</title>
        <authorList>
            <person name="Polinski J.M."/>
            <person name="Zimin A.V."/>
            <person name="Clark K.F."/>
            <person name="Kohn A.B."/>
            <person name="Sadowski N."/>
            <person name="Timp W."/>
            <person name="Ptitsyn A."/>
            <person name="Khanna P."/>
            <person name="Romanova D.Y."/>
            <person name="Williams P."/>
            <person name="Greenwood S.J."/>
            <person name="Moroz L.L."/>
            <person name="Walt D.R."/>
            <person name="Bodnar A.G."/>
        </authorList>
    </citation>
    <scope>NUCLEOTIDE SEQUENCE</scope>
    <source>
        <strain evidence="22">GMGI-L3</strain>
    </source>
</reference>
<feature type="region of interest" description="Disordered" evidence="21">
    <location>
        <begin position="86"/>
        <end position="115"/>
    </location>
</feature>
<accession>A0A8J5JM60</accession>
<dbReference type="PIRSF" id="PIRSF028840">
    <property type="entry name" value="Mmp37"/>
    <property type="match status" value="1"/>
</dbReference>
<evidence type="ECO:0000256" key="5">
    <source>
        <dbReference type="ARBA" id="ARBA00005458"/>
    </source>
</evidence>
<keyword evidence="10 20" id="KW-0548">Nucleotidyltransferase</keyword>
<evidence type="ECO:0000256" key="2">
    <source>
        <dbReference type="ARBA" id="ARBA00004443"/>
    </source>
</evidence>
<evidence type="ECO:0000256" key="7">
    <source>
        <dbReference type="ARBA" id="ARBA00018337"/>
    </source>
</evidence>
<feature type="compositionally biased region" description="Basic and acidic residues" evidence="21">
    <location>
        <begin position="86"/>
        <end position="103"/>
    </location>
</feature>
<evidence type="ECO:0000256" key="12">
    <source>
        <dbReference type="ARBA" id="ARBA00022842"/>
    </source>
</evidence>
<evidence type="ECO:0000256" key="9">
    <source>
        <dbReference type="ARBA" id="ARBA00022679"/>
    </source>
</evidence>
<evidence type="ECO:0000256" key="20">
    <source>
        <dbReference type="PIRNR" id="PIRNR028840"/>
    </source>
</evidence>
<evidence type="ECO:0000256" key="16">
    <source>
        <dbReference type="ARBA" id="ARBA00023209"/>
    </source>
</evidence>
<evidence type="ECO:0000256" key="17">
    <source>
        <dbReference type="ARBA" id="ARBA00023264"/>
    </source>
</evidence>
<keyword evidence="8 20" id="KW-0444">Lipid biosynthesis</keyword>
<dbReference type="UniPathway" id="UPA00557">
    <property type="reaction ID" value="UER00614"/>
</dbReference>
<keyword evidence="11 20" id="KW-0999">Mitochondrion inner membrane</keyword>
<evidence type="ECO:0000256" key="18">
    <source>
        <dbReference type="ARBA" id="ARBA00029893"/>
    </source>
</evidence>
<keyword evidence="13 20" id="KW-0443">Lipid metabolism</keyword>
<evidence type="ECO:0000256" key="3">
    <source>
        <dbReference type="ARBA" id="ARBA00005119"/>
    </source>
</evidence>
<comment type="caution">
    <text evidence="22">The sequence shown here is derived from an EMBL/GenBank/DDBJ whole genome shotgun (WGS) entry which is preliminary data.</text>
</comment>
<organism evidence="22 23">
    <name type="scientific">Homarus americanus</name>
    <name type="common">American lobster</name>
    <dbReference type="NCBI Taxonomy" id="6706"/>
    <lineage>
        <taxon>Eukaryota</taxon>
        <taxon>Metazoa</taxon>
        <taxon>Ecdysozoa</taxon>
        <taxon>Arthropoda</taxon>
        <taxon>Crustacea</taxon>
        <taxon>Multicrustacea</taxon>
        <taxon>Malacostraca</taxon>
        <taxon>Eumalacostraca</taxon>
        <taxon>Eucarida</taxon>
        <taxon>Decapoda</taxon>
        <taxon>Pleocyemata</taxon>
        <taxon>Astacidea</taxon>
        <taxon>Nephropoidea</taxon>
        <taxon>Nephropidae</taxon>
        <taxon>Homarus</taxon>
    </lineage>
</organism>
<evidence type="ECO:0000256" key="1">
    <source>
        <dbReference type="ARBA" id="ARBA00001946"/>
    </source>
</evidence>
<comment type="pathway">
    <text evidence="3 20">Phospholipid metabolism; CDP-diacylglycerol biosynthesis; CDP-diacylglycerol from sn-glycerol 3-phosphate: step 3/3.</text>
</comment>
<proteinExistence type="inferred from homology"/>
<comment type="function">
    <text evidence="20">Catalyzes the conversion of phosphatidic acid (PA) to CDP-diacylglycerol (CDP-DAG), an essential intermediate in the synthesis of phosphatidylglycerol, cardiolipin and phosphatidylinositol.</text>
</comment>
<evidence type="ECO:0000256" key="19">
    <source>
        <dbReference type="ARBA" id="ARBA00031502"/>
    </source>
</evidence>
<dbReference type="PANTHER" id="PTHR13619">
    <property type="entry name" value="PHOSPHATIDATE CYTIDYLYLTRANSFERASE, MITOCHONDRIAL"/>
    <property type="match status" value="1"/>
</dbReference>
<dbReference type="Proteomes" id="UP000747542">
    <property type="component" value="Unassembled WGS sequence"/>
</dbReference>
<keyword evidence="16 20" id="KW-0594">Phospholipid biosynthesis</keyword>
<comment type="pathway">
    <text evidence="4">Lipid metabolism.</text>
</comment>
<evidence type="ECO:0000256" key="15">
    <source>
        <dbReference type="ARBA" id="ARBA00023136"/>
    </source>
</evidence>
<keyword evidence="9 20" id="KW-0808">Transferase</keyword>
<keyword evidence="14 20" id="KW-0496">Mitochondrion</keyword>
<dbReference type="GO" id="GO:0006281">
    <property type="term" value="P:DNA repair"/>
    <property type="evidence" value="ECO:0007669"/>
    <property type="project" value="UniProtKB-KW"/>
</dbReference>
<evidence type="ECO:0000256" key="11">
    <source>
        <dbReference type="ARBA" id="ARBA00022792"/>
    </source>
</evidence>
<comment type="similarity">
    <text evidence="5 20">Belongs to the TAM41 family.</text>
</comment>
<dbReference type="GO" id="GO:0004605">
    <property type="term" value="F:phosphatidate cytidylyltransferase activity"/>
    <property type="evidence" value="ECO:0007669"/>
    <property type="project" value="UniProtKB-UniRule"/>
</dbReference>
<evidence type="ECO:0000313" key="22">
    <source>
        <dbReference type="EMBL" id="KAG7158606.1"/>
    </source>
</evidence>
<gene>
    <name evidence="22" type="primary">tamm41-L</name>
    <name evidence="22" type="ORF">Hamer_G011255</name>
</gene>
<dbReference type="Gene3D" id="1.20.5.170">
    <property type="match status" value="1"/>
</dbReference>
<evidence type="ECO:0000256" key="6">
    <source>
        <dbReference type="ARBA" id="ARBA00012487"/>
    </source>
</evidence>